<dbReference type="Gene3D" id="3.40.50.2020">
    <property type="match status" value="1"/>
</dbReference>
<proteinExistence type="predicted"/>
<dbReference type="InterPro" id="IPR051910">
    <property type="entry name" value="ComF/GntX_DNA_util-trans"/>
</dbReference>
<dbReference type="PANTHER" id="PTHR47505">
    <property type="entry name" value="DNA UTILIZATION PROTEIN YHGH"/>
    <property type="match status" value="1"/>
</dbReference>
<gene>
    <name evidence="2" type="ORF">HIV01_013515</name>
</gene>
<dbReference type="Pfam" id="PF18912">
    <property type="entry name" value="DZR_2"/>
    <property type="match status" value="1"/>
</dbReference>
<dbReference type="InterPro" id="IPR044005">
    <property type="entry name" value="DZR_2"/>
</dbReference>
<dbReference type="Proteomes" id="UP000663400">
    <property type="component" value="Chromosome"/>
</dbReference>
<dbReference type="InterPro" id="IPR029057">
    <property type="entry name" value="PRTase-like"/>
</dbReference>
<evidence type="ECO:0000259" key="1">
    <source>
        <dbReference type="Pfam" id="PF18912"/>
    </source>
</evidence>
<evidence type="ECO:0000313" key="2">
    <source>
        <dbReference type="EMBL" id="QSX76833.1"/>
    </source>
</evidence>
<keyword evidence="3" id="KW-1185">Reference proteome</keyword>
<dbReference type="EMBL" id="CP071517">
    <property type="protein sequence ID" value="QSX76833.1"/>
    <property type="molecule type" value="Genomic_DNA"/>
</dbReference>
<organism evidence="2 3">
    <name type="scientific">Lysobacter arenosi</name>
    <dbReference type="NCBI Taxonomy" id="2795387"/>
    <lineage>
        <taxon>Bacteria</taxon>
        <taxon>Pseudomonadati</taxon>
        <taxon>Pseudomonadota</taxon>
        <taxon>Gammaproteobacteria</taxon>
        <taxon>Lysobacterales</taxon>
        <taxon>Lysobacteraceae</taxon>
        <taxon>Lysobacter</taxon>
    </lineage>
</organism>
<feature type="domain" description="Double zinc ribbon" evidence="1">
    <location>
        <begin position="7"/>
        <end position="60"/>
    </location>
</feature>
<evidence type="ECO:0000313" key="3">
    <source>
        <dbReference type="Proteomes" id="UP000663400"/>
    </source>
</evidence>
<dbReference type="SUPFAM" id="SSF53271">
    <property type="entry name" value="PRTase-like"/>
    <property type="match status" value="1"/>
</dbReference>
<name>A0ABX7RF76_9GAMM</name>
<accession>A0ABX7RF76</accession>
<dbReference type="PANTHER" id="PTHR47505:SF1">
    <property type="entry name" value="DNA UTILIZATION PROTEIN YHGH"/>
    <property type="match status" value="1"/>
</dbReference>
<reference evidence="2 3" key="1">
    <citation type="submission" date="2021-02" db="EMBL/GenBank/DDBJ databases">
        <title>Lysobacter arenosi sp. nov., isolated from soil of gangwondo yeongwol, south Korea.</title>
        <authorList>
            <person name="Kim K.R."/>
            <person name="Kim K.H."/>
            <person name="Jeon C.O."/>
        </authorList>
    </citation>
    <scope>NUCLEOTIDE SEQUENCE [LARGE SCALE GENOMIC DNA]</scope>
    <source>
        <strain evidence="2 3">R7</strain>
    </source>
</reference>
<sequence>MRRLGAALWPSRCLLCGELAGGCGLDLCDPCLAALPYNRQACHRCALPLATAMTHCGACLRQQPPQTAARAVFVYAAPIDRLLPRVKFHGDLASARLLATLMARNLADAERPQALVPVPLHPSRLRGRGYDQALELARPLARALRLPLRDDLLLRRRATAAQSTLDVDGRRRNLRYAFAIRADTALPAHVAVIDDVMTTGATARAATLALRRAGVARVDVWVCARVL</sequence>
<protein>
    <submittedName>
        <fullName evidence="2">ComF family protein</fullName>
    </submittedName>
</protein>